<gene>
    <name evidence="1" type="ordered locus">CA2559_00340</name>
</gene>
<dbReference type="AlphaFoldDB" id="A3U4J0"/>
<dbReference type="STRING" id="216432.CA2559_00340"/>
<dbReference type="Proteomes" id="UP000002297">
    <property type="component" value="Chromosome"/>
</dbReference>
<evidence type="ECO:0000313" key="2">
    <source>
        <dbReference type="Proteomes" id="UP000002297"/>
    </source>
</evidence>
<dbReference type="EMBL" id="CP002046">
    <property type="protein sequence ID" value="EAP87157.1"/>
    <property type="molecule type" value="Genomic_DNA"/>
</dbReference>
<protein>
    <submittedName>
        <fullName evidence="1">Uncharacterized protein</fullName>
    </submittedName>
</protein>
<name>A3U4J0_CROAH</name>
<sequence>MKNKEKITDFERTNPLSLFYEFGMSPDELKSEIIDCFSNYFQNQERLKKYATTDLVNNWLSYILVERDSPESIKSIDTILEIFNGAKNINQNKTIEAYNSWLPEISQGISRFWSLYNNQIDIKNLCVEDYLEESLRMIGHSIEGISKPFIKLLFHLNRIKRNKQSDFSEIKSKDLGVVIDELINTTDLDDLLIISNHSIRLNQWRNIAYHHNSKIIDGKIICWYKKNGINEEFELSRDELFSSLLKILLTFKLIRVSETIFCFDNINEIQELRDSIEKEPLNIRDEAKLLDFKSSLSLQGFKIKKLKTENNSSVLTLIDMQEYGNFQKRAIHSSQFLYNLWLHTNSNKLIVEYYVFNGDKFLVSEIDSTIFANHTGGDMKLSELLTDVNFSFISKSYSQNKNPFEKLILSKNIKEHKQKFYSQQGEELSIEEFSKKFILSVFTNYLVFISEGFNTNDIQINIGSDGAMAIADKKIILRVPATIRNKAYQLKLIELLEQVINLYSNGELKREIVEDAKMNNKYYFKKSLVKDQLKNEDK</sequence>
<dbReference type="HOGENOM" id="CLU_505990_0_0_10"/>
<organism evidence="1 2">
    <name type="scientific">Croceibacter atlanticus (strain ATCC BAA-628 / JCM 21780 / CIP 108009 / IAM 15332 / KCTC 12090 / HTCC2559)</name>
    <dbReference type="NCBI Taxonomy" id="216432"/>
    <lineage>
        <taxon>Bacteria</taxon>
        <taxon>Pseudomonadati</taxon>
        <taxon>Bacteroidota</taxon>
        <taxon>Flavobacteriia</taxon>
        <taxon>Flavobacteriales</taxon>
        <taxon>Flavobacteriaceae</taxon>
        <taxon>Croceibacter</taxon>
    </lineage>
</organism>
<dbReference type="RefSeq" id="WP_013185839.1">
    <property type="nucleotide sequence ID" value="NC_014230.1"/>
</dbReference>
<reference evidence="1 2" key="1">
    <citation type="journal article" date="2010" name="J. Bacteriol.">
        <title>The complete genome sequence of Croceibacter atlanticus HTCC2559T.</title>
        <authorList>
            <person name="Oh H.M."/>
            <person name="Kang I."/>
            <person name="Ferriera S."/>
            <person name="Giovannoni S.J."/>
            <person name="Cho J.C."/>
        </authorList>
    </citation>
    <scope>NUCLEOTIDE SEQUENCE [LARGE SCALE GENOMIC DNA]</scope>
    <source>
        <strain evidence="2">ATCC BAA-628 / HTCC2559 / KCTC 12090</strain>
    </source>
</reference>
<dbReference type="KEGG" id="cat:CA2559_00340"/>
<accession>A3U4J0</accession>
<dbReference type="OrthoDB" id="2575320at2"/>
<keyword evidence="2" id="KW-1185">Reference proteome</keyword>
<proteinExistence type="predicted"/>
<evidence type="ECO:0000313" key="1">
    <source>
        <dbReference type="EMBL" id="EAP87157.1"/>
    </source>
</evidence>
<dbReference type="eggNOG" id="ENOG50331XG">
    <property type="taxonomic scope" value="Bacteria"/>
</dbReference>
<dbReference type="GeneID" id="89451876"/>